<dbReference type="EMBL" id="PCMW01000052">
    <property type="protein sequence ID" value="PDS23840.1"/>
    <property type="molecule type" value="Genomic_DNA"/>
</dbReference>
<dbReference type="Gene3D" id="3.30.479.30">
    <property type="entry name" value="Band 7 domain"/>
    <property type="match status" value="1"/>
</dbReference>
<dbReference type="InterPro" id="IPR025640">
    <property type="entry name" value="GYF_2"/>
</dbReference>
<reference evidence="3 4" key="1">
    <citation type="submission" date="2017-09" db="EMBL/GenBank/DDBJ databases">
        <title>Whole genomes of Flavobacteriaceae.</title>
        <authorList>
            <person name="Stine C."/>
            <person name="Li C."/>
            <person name="Tadesse D."/>
        </authorList>
    </citation>
    <scope>NUCLEOTIDE SEQUENCE [LARGE SCALE GENOMIC DNA]</scope>
    <source>
        <strain evidence="3 4">ATCC 35036</strain>
    </source>
</reference>
<dbReference type="Pfam" id="PF14237">
    <property type="entry name" value="GYF_2"/>
    <property type="match status" value="1"/>
</dbReference>
<dbReference type="CDD" id="cd03408">
    <property type="entry name" value="SPFH_like_u1"/>
    <property type="match status" value="1"/>
</dbReference>
<organism evidence="3 4">
    <name type="scientific">Flavobacterium branchiophilum</name>
    <dbReference type="NCBI Taxonomy" id="55197"/>
    <lineage>
        <taxon>Bacteria</taxon>
        <taxon>Pseudomonadati</taxon>
        <taxon>Bacteroidota</taxon>
        <taxon>Flavobacteriia</taxon>
        <taxon>Flavobacteriales</taxon>
        <taxon>Flavobacteriaceae</taxon>
        <taxon>Flavobacterium</taxon>
    </lineage>
</organism>
<protein>
    <submittedName>
        <fullName evidence="3">Antifreeze protein</fullName>
    </submittedName>
</protein>
<dbReference type="AlphaFoldDB" id="A0A2H3KUJ8"/>
<evidence type="ECO:0000259" key="1">
    <source>
        <dbReference type="Pfam" id="PF13421"/>
    </source>
</evidence>
<comment type="caution">
    <text evidence="3">The sequence shown here is derived from an EMBL/GenBank/DDBJ whole genome shotgun (WGS) entry which is preliminary data.</text>
</comment>
<evidence type="ECO:0000259" key="2">
    <source>
        <dbReference type="Pfam" id="PF14237"/>
    </source>
</evidence>
<dbReference type="OrthoDB" id="9764015at2"/>
<dbReference type="PANTHER" id="PTHR37826">
    <property type="entry name" value="FLOTILLIN BAND_7_5 DOMAIN PROTEIN"/>
    <property type="match status" value="1"/>
</dbReference>
<feature type="domain" description="SPFH" evidence="1">
    <location>
        <begin position="26"/>
        <end position="234"/>
    </location>
</feature>
<gene>
    <name evidence="3" type="ORF">B0A77_09620</name>
</gene>
<dbReference type="Pfam" id="PF13421">
    <property type="entry name" value="Band_7_1"/>
    <property type="match status" value="1"/>
</dbReference>
<dbReference type="InterPro" id="IPR033880">
    <property type="entry name" value="SPFH_YdjI"/>
</dbReference>
<evidence type="ECO:0000313" key="3">
    <source>
        <dbReference type="EMBL" id="PDS23840.1"/>
    </source>
</evidence>
<accession>A0A2H3KUJ8</accession>
<sequence length="363" mass="40131">MGIFDKLRNEFIDIIECIDQGSQTIVWRFERYQNEIKNDAKLIVREGQQAVFINEGTIADVFLPGTYTLNTQNLPLLSTLQGWKYGFNSPFKAEVYFVSTRQFIDQKWGTKNAITLNDDRFGMLEIRAYGNYCFRITDAGKFIKEIVGTEGVFTTDAIGDQLRTTIVTRFTDAIGEAKIPVESYAANLNELSQTIFSYMHDDFAAYGMEVSQFLLENVSMPDEIKKEIFELSRLNKIDITRLTQYKTAQAIEAAAQNPSGVAGAGVGMGAGFAMGNQMNQAFNTVQNPVSPPPLPSSVAYFVALNGQQAGPFAESQLLDLIQKGQLTTESLIWFQGASGWQKAGLVAAISGLFSQSPPPLPNV</sequence>
<dbReference type="RefSeq" id="WP_097554299.1">
    <property type="nucleotide sequence ID" value="NZ_PCMW01000052.1"/>
</dbReference>
<dbReference type="PANTHER" id="PTHR37826:SF2">
    <property type="entry name" value="ZINC-RIBBON DOMAIN-CONTAINING PROTEIN"/>
    <property type="match status" value="1"/>
</dbReference>
<dbReference type="InterPro" id="IPR036013">
    <property type="entry name" value="Band_7/SPFH_dom_sf"/>
</dbReference>
<name>A0A2H3KUJ8_9FLAO</name>
<proteinExistence type="predicted"/>
<feature type="domain" description="GYF" evidence="2">
    <location>
        <begin position="300"/>
        <end position="347"/>
    </location>
</feature>
<dbReference type="Proteomes" id="UP000220828">
    <property type="component" value="Unassembled WGS sequence"/>
</dbReference>
<dbReference type="SUPFAM" id="SSF117892">
    <property type="entry name" value="Band 7/SPFH domain"/>
    <property type="match status" value="1"/>
</dbReference>
<evidence type="ECO:0000313" key="4">
    <source>
        <dbReference type="Proteomes" id="UP000220828"/>
    </source>
</evidence>